<reference evidence="3 4" key="2">
    <citation type="journal article" date="2021" name="Int. J. Syst. Evol. Microbiol.">
        <title>Isolation and Polyphasic Characterization of Desulfuromonas versatilis sp. Nov., an Electrogenic Bacteria Capable of Versatile Metabolism Isolated from a Graphene Oxide-Reducing Enrichment Culture.</title>
        <authorList>
            <person name="Xie L."/>
            <person name="Yoshida N."/>
            <person name="Ishii S."/>
            <person name="Meng L."/>
        </authorList>
    </citation>
    <scope>NUCLEOTIDE SEQUENCE [LARGE SCALE GENOMIC DNA]</scope>
    <source>
        <strain evidence="3 4">NIT-T3</strain>
    </source>
</reference>
<keyword evidence="4" id="KW-1185">Reference proteome</keyword>
<dbReference type="EMBL" id="AP024355">
    <property type="protein sequence ID" value="BCR05795.1"/>
    <property type="molecule type" value="Genomic_DNA"/>
</dbReference>
<evidence type="ECO:0000256" key="1">
    <source>
        <dbReference type="ARBA" id="ARBA00022676"/>
    </source>
</evidence>
<name>A0ABM8HUY8_9BACT</name>
<dbReference type="SUPFAM" id="SSF53756">
    <property type="entry name" value="UDP-Glycosyltransferase/glycogen phosphorylase"/>
    <property type="match status" value="1"/>
</dbReference>
<dbReference type="PANTHER" id="PTHR12526">
    <property type="entry name" value="GLYCOSYLTRANSFERASE"/>
    <property type="match status" value="1"/>
</dbReference>
<protein>
    <recommendedName>
        <fullName evidence="5">Glycosyltransferase</fullName>
    </recommendedName>
</protein>
<dbReference type="Proteomes" id="UP001319827">
    <property type="component" value="Chromosome"/>
</dbReference>
<proteinExistence type="predicted"/>
<accession>A0ABM8HUY8</accession>
<keyword evidence="2" id="KW-0808">Transferase</keyword>
<reference evidence="3 4" key="1">
    <citation type="journal article" date="2016" name="C (Basel)">
        <title>Selective Growth of and Electricity Production by Marine Exoelectrogenic Bacteria in Self-Aggregated Hydrogel of Microbially Reduced Graphene Oxide.</title>
        <authorList>
            <person name="Yoshida N."/>
            <person name="Goto Y."/>
            <person name="Miyata Y."/>
        </authorList>
    </citation>
    <scope>NUCLEOTIDE SEQUENCE [LARGE SCALE GENOMIC DNA]</scope>
    <source>
        <strain evidence="3 4">NIT-T3</strain>
    </source>
</reference>
<evidence type="ECO:0008006" key="5">
    <source>
        <dbReference type="Google" id="ProtNLM"/>
    </source>
</evidence>
<gene>
    <name evidence="3" type="ORF">DESUT3_28640</name>
</gene>
<dbReference type="PANTHER" id="PTHR12526:SF510">
    <property type="entry name" value="D-INOSITOL 3-PHOSPHATE GLYCOSYLTRANSFERASE"/>
    <property type="match status" value="1"/>
</dbReference>
<evidence type="ECO:0000313" key="3">
    <source>
        <dbReference type="EMBL" id="BCR05795.1"/>
    </source>
</evidence>
<evidence type="ECO:0000313" key="4">
    <source>
        <dbReference type="Proteomes" id="UP001319827"/>
    </source>
</evidence>
<sequence length="119" mass="12760">MPQVTAAFDIACSSSAYGEAFSNTIGEAMACEVPCVVTDVGDSAAIVGTTGLVVPPRDPDALYGALKKMLDMGPEGRRRLGQLARERVVREYSLERVVKQYEDLYEGVMASSPRSRGKA</sequence>
<evidence type="ECO:0000256" key="2">
    <source>
        <dbReference type="ARBA" id="ARBA00022679"/>
    </source>
</evidence>
<dbReference type="Pfam" id="PF13692">
    <property type="entry name" value="Glyco_trans_1_4"/>
    <property type="match status" value="1"/>
</dbReference>
<organism evidence="3 4">
    <name type="scientific">Desulfuromonas versatilis</name>
    <dbReference type="NCBI Taxonomy" id="2802975"/>
    <lineage>
        <taxon>Bacteria</taxon>
        <taxon>Pseudomonadati</taxon>
        <taxon>Thermodesulfobacteriota</taxon>
        <taxon>Desulfuromonadia</taxon>
        <taxon>Desulfuromonadales</taxon>
        <taxon>Desulfuromonadaceae</taxon>
        <taxon>Desulfuromonas</taxon>
    </lineage>
</organism>
<dbReference type="Gene3D" id="3.40.50.2000">
    <property type="entry name" value="Glycogen Phosphorylase B"/>
    <property type="match status" value="2"/>
</dbReference>
<keyword evidence="1" id="KW-0328">Glycosyltransferase</keyword>